<accession>A0A0D9XE72</accession>
<feature type="region of interest" description="Disordered" evidence="1">
    <location>
        <begin position="56"/>
        <end position="75"/>
    </location>
</feature>
<dbReference type="Gramene" id="LPERR09G08480.1">
    <property type="protein sequence ID" value="LPERR09G08480.1"/>
    <property type="gene ID" value="LPERR09G08480"/>
</dbReference>
<reference evidence="3" key="2">
    <citation type="submission" date="2013-12" db="EMBL/GenBank/DDBJ databases">
        <authorList>
            <person name="Yu Y."/>
            <person name="Lee S."/>
            <person name="de Baynast K."/>
            <person name="Wissotski M."/>
            <person name="Liu L."/>
            <person name="Talag J."/>
            <person name="Goicoechea J."/>
            <person name="Angelova A."/>
            <person name="Jetty R."/>
            <person name="Kudrna D."/>
            <person name="Golser W."/>
            <person name="Rivera L."/>
            <person name="Zhang J."/>
            <person name="Wing R."/>
        </authorList>
    </citation>
    <scope>NUCLEOTIDE SEQUENCE</scope>
</reference>
<organism evidence="2 3">
    <name type="scientific">Leersia perrieri</name>
    <dbReference type="NCBI Taxonomy" id="77586"/>
    <lineage>
        <taxon>Eukaryota</taxon>
        <taxon>Viridiplantae</taxon>
        <taxon>Streptophyta</taxon>
        <taxon>Embryophyta</taxon>
        <taxon>Tracheophyta</taxon>
        <taxon>Spermatophyta</taxon>
        <taxon>Magnoliopsida</taxon>
        <taxon>Liliopsida</taxon>
        <taxon>Poales</taxon>
        <taxon>Poaceae</taxon>
        <taxon>BOP clade</taxon>
        <taxon>Oryzoideae</taxon>
        <taxon>Oryzeae</taxon>
        <taxon>Oryzinae</taxon>
        <taxon>Leersia</taxon>
    </lineage>
</organism>
<dbReference type="Proteomes" id="UP000032180">
    <property type="component" value="Chromosome 9"/>
</dbReference>
<protein>
    <submittedName>
        <fullName evidence="2">Uncharacterized protein</fullName>
    </submittedName>
</protein>
<evidence type="ECO:0000256" key="1">
    <source>
        <dbReference type="SAM" id="MobiDB-lite"/>
    </source>
</evidence>
<feature type="region of interest" description="Disordered" evidence="1">
    <location>
        <begin position="80"/>
        <end position="121"/>
    </location>
</feature>
<keyword evidence="3" id="KW-1185">Reference proteome</keyword>
<dbReference type="HOGENOM" id="CLU_1356439_0_0_1"/>
<dbReference type="AlphaFoldDB" id="A0A0D9XE72"/>
<name>A0A0D9XE72_9ORYZ</name>
<proteinExistence type="predicted"/>
<evidence type="ECO:0000313" key="2">
    <source>
        <dbReference type="EnsemblPlants" id="LPERR09G08480.1"/>
    </source>
</evidence>
<dbReference type="EnsemblPlants" id="LPERR09G08480.1">
    <property type="protein sequence ID" value="LPERR09G08480.1"/>
    <property type="gene ID" value="LPERR09G08480"/>
</dbReference>
<reference evidence="2 3" key="1">
    <citation type="submission" date="2012-08" db="EMBL/GenBank/DDBJ databases">
        <title>Oryza genome evolution.</title>
        <authorList>
            <person name="Wing R.A."/>
        </authorList>
    </citation>
    <scope>NUCLEOTIDE SEQUENCE</scope>
</reference>
<reference evidence="2" key="3">
    <citation type="submission" date="2015-04" db="UniProtKB">
        <authorList>
            <consortium name="EnsemblPlants"/>
        </authorList>
    </citation>
    <scope>IDENTIFICATION</scope>
</reference>
<evidence type="ECO:0000313" key="3">
    <source>
        <dbReference type="Proteomes" id="UP000032180"/>
    </source>
</evidence>
<sequence>MAVLSRCGGRKGIEAETEALFSRGSDRARVDVLETEKENEVAWNYTCRFGTPEEAVEGEVDRGASAGRRGQEATVLAERRQRQVTGPGWRPVANERRRRQTRALGEQRRPGTSRRQPPAVGERRLLVESGRRRDRSLVRVYERSMKMETDLRAVEEMMAQLGALDRSGIEVEKKGYADLAFFKWMAGYQGFLKTQFKQMDAF</sequence>